<dbReference type="AlphaFoldDB" id="A0A1R2CVV0"/>
<protein>
    <submittedName>
        <fullName evidence="1">Uncharacterized protein</fullName>
    </submittedName>
</protein>
<name>A0A1R2CVV0_9CILI</name>
<keyword evidence="2" id="KW-1185">Reference proteome</keyword>
<dbReference type="Proteomes" id="UP000187209">
    <property type="component" value="Unassembled WGS sequence"/>
</dbReference>
<evidence type="ECO:0000313" key="1">
    <source>
        <dbReference type="EMBL" id="OMJ93137.1"/>
    </source>
</evidence>
<reference evidence="1 2" key="1">
    <citation type="submission" date="2016-11" db="EMBL/GenBank/DDBJ databases">
        <title>The macronuclear genome of Stentor coeruleus: a giant cell with tiny introns.</title>
        <authorList>
            <person name="Slabodnick M."/>
            <person name="Ruby J.G."/>
            <person name="Reiff S.B."/>
            <person name="Swart E.C."/>
            <person name="Gosai S."/>
            <person name="Prabakaran S."/>
            <person name="Witkowska E."/>
            <person name="Larue G.E."/>
            <person name="Fisher S."/>
            <person name="Freeman R.M."/>
            <person name="Gunawardena J."/>
            <person name="Chu W."/>
            <person name="Stover N.A."/>
            <person name="Gregory B.D."/>
            <person name="Nowacki M."/>
            <person name="Derisi J."/>
            <person name="Roy S.W."/>
            <person name="Marshall W.F."/>
            <person name="Sood P."/>
        </authorList>
    </citation>
    <scope>NUCLEOTIDE SEQUENCE [LARGE SCALE GENOMIC DNA]</scope>
    <source>
        <strain evidence="1">WM001</strain>
    </source>
</reference>
<accession>A0A1R2CVV0</accession>
<organism evidence="1 2">
    <name type="scientific">Stentor coeruleus</name>
    <dbReference type="NCBI Taxonomy" id="5963"/>
    <lineage>
        <taxon>Eukaryota</taxon>
        <taxon>Sar</taxon>
        <taxon>Alveolata</taxon>
        <taxon>Ciliophora</taxon>
        <taxon>Postciliodesmatophora</taxon>
        <taxon>Heterotrichea</taxon>
        <taxon>Heterotrichida</taxon>
        <taxon>Stentoridae</taxon>
        <taxon>Stentor</taxon>
    </lineage>
</organism>
<dbReference type="EMBL" id="MPUH01000048">
    <property type="protein sequence ID" value="OMJ93137.1"/>
    <property type="molecule type" value="Genomic_DNA"/>
</dbReference>
<sequence>MANAIQNSSSSPKSMIIPYTSISAESNMVYLYLINELESSLIKSPKLSPLMQNLQKLLNEVNFTKNKDLQEELLKKIKSWYEIKASTKIPNTISSTPKPEKNHIILKANNPDTKNWFMPYIPKSLKSRDLPKKETISNNYSISSFDIPNTRASSSEPGKHDIRRRMSQSPGIIMSIVNNFAKNKRVNTYNFTLESFLNDNTHKKVIAIDEKIIRISDRPMSSSMRRQVQEVQDVKYKLSKRNINCEVTNIFHGLVVDDNIPEIICSLPRGGECLMRKRK</sequence>
<gene>
    <name evidence="1" type="ORF">SteCoe_3955</name>
</gene>
<evidence type="ECO:0000313" key="2">
    <source>
        <dbReference type="Proteomes" id="UP000187209"/>
    </source>
</evidence>
<proteinExistence type="predicted"/>
<comment type="caution">
    <text evidence="1">The sequence shown here is derived from an EMBL/GenBank/DDBJ whole genome shotgun (WGS) entry which is preliminary data.</text>
</comment>